<proteinExistence type="predicted"/>
<dbReference type="Proteomes" id="UP000789508">
    <property type="component" value="Unassembled WGS sequence"/>
</dbReference>
<protein>
    <submittedName>
        <fullName evidence="2">3824_t:CDS:1</fullName>
    </submittedName>
</protein>
<dbReference type="EMBL" id="CAJVPS010002102">
    <property type="protein sequence ID" value="CAG8560359.1"/>
    <property type="molecule type" value="Genomic_DNA"/>
</dbReference>
<name>A0A9N9FVG3_9GLOM</name>
<dbReference type="AlphaFoldDB" id="A0A9N9FVG3"/>
<evidence type="ECO:0000256" key="1">
    <source>
        <dbReference type="SAM" id="MobiDB-lite"/>
    </source>
</evidence>
<accession>A0A9N9FVG3</accession>
<keyword evidence="3" id="KW-1185">Reference proteome</keyword>
<gene>
    <name evidence="2" type="ORF">ALEPTO_LOCUS6322</name>
</gene>
<evidence type="ECO:0000313" key="2">
    <source>
        <dbReference type="EMBL" id="CAG8560359.1"/>
    </source>
</evidence>
<comment type="caution">
    <text evidence="2">The sequence shown here is derived from an EMBL/GenBank/DDBJ whole genome shotgun (WGS) entry which is preliminary data.</text>
</comment>
<organism evidence="2 3">
    <name type="scientific">Ambispora leptoticha</name>
    <dbReference type="NCBI Taxonomy" id="144679"/>
    <lineage>
        <taxon>Eukaryota</taxon>
        <taxon>Fungi</taxon>
        <taxon>Fungi incertae sedis</taxon>
        <taxon>Mucoromycota</taxon>
        <taxon>Glomeromycotina</taxon>
        <taxon>Glomeromycetes</taxon>
        <taxon>Archaeosporales</taxon>
        <taxon>Ambisporaceae</taxon>
        <taxon>Ambispora</taxon>
    </lineage>
</organism>
<feature type="compositionally biased region" description="Basic and acidic residues" evidence="1">
    <location>
        <begin position="21"/>
        <end position="31"/>
    </location>
</feature>
<feature type="region of interest" description="Disordered" evidence="1">
    <location>
        <begin position="21"/>
        <end position="55"/>
    </location>
</feature>
<sequence>MIYGTMTFSKDMDNNDAHQVSDIDIQEDKKQSNTAGRKKAKGLAEEPNAKSRFRPKSGSAINDVIIEALSPFDYYFSIARTESMVIKTVANILLLYFIKLYVTQRICAVDLFNIIYIGVLRKYFGTRIGVLLSFFYGNITKSDYSARDEEWLEFSSMSDEKPT</sequence>
<evidence type="ECO:0000313" key="3">
    <source>
        <dbReference type="Proteomes" id="UP000789508"/>
    </source>
</evidence>
<reference evidence="2" key="1">
    <citation type="submission" date="2021-06" db="EMBL/GenBank/DDBJ databases">
        <authorList>
            <person name="Kallberg Y."/>
            <person name="Tangrot J."/>
            <person name="Rosling A."/>
        </authorList>
    </citation>
    <scope>NUCLEOTIDE SEQUENCE</scope>
    <source>
        <strain evidence="2">FL130A</strain>
    </source>
</reference>